<keyword evidence="10" id="KW-1185">Reference proteome</keyword>
<evidence type="ECO:0000313" key="10">
    <source>
        <dbReference type="Proteomes" id="UP001161017"/>
    </source>
</evidence>
<comment type="caution">
    <text evidence="9">The sequence shown here is derived from an EMBL/GenBank/DDBJ whole genome shotgun (WGS) entry which is preliminary data.</text>
</comment>
<feature type="region of interest" description="Disordered" evidence="6">
    <location>
        <begin position="324"/>
        <end position="355"/>
    </location>
</feature>
<evidence type="ECO:0000259" key="8">
    <source>
        <dbReference type="PROSITE" id="PS51762"/>
    </source>
</evidence>
<protein>
    <recommendedName>
        <fullName evidence="3">endo-1,3(4)-beta-glucanase</fullName>
        <ecNumber evidence="3">3.2.1.6</ecNumber>
    </recommendedName>
</protein>
<proteinExistence type="inferred from homology"/>
<gene>
    <name evidence="9" type="ORF">OHK93_000017</name>
</gene>
<accession>A0AA43QHN5</accession>
<dbReference type="Pfam" id="PF26113">
    <property type="entry name" value="GH16_XgeA"/>
    <property type="match status" value="1"/>
</dbReference>
<dbReference type="InterPro" id="IPR050546">
    <property type="entry name" value="Glycosyl_Hydrlase_16"/>
</dbReference>
<dbReference type="EMBL" id="JAPUFD010000001">
    <property type="protein sequence ID" value="MDI1484883.1"/>
    <property type="molecule type" value="Genomic_DNA"/>
</dbReference>
<dbReference type="PANTHER" id="PTHR10963:SF24">
    <property type="entry name" value="GLYCOSIDASE C21B10.07-RELATED"/>
    <property type="match status" value="1"/>
</dbReference>
<evidence type="ECO:0000313" key="9">
    <source>
        <dbReference type="EMBL" id="MDI1484883.1"/>
    </source>
</evidence>
<dbReference type="AlphaFoldDB" id="A0AA43QHN5"/>
<feature type="chain" id="PRO_5041367664" description="endo-1,3(4)-beta-glucanase" evidence="7">
    <location>
        <begin position="23"/>
        <end position="355"/>
    </location>
</feature>
<evidence type="ECO:0000256" key="6">
    <source>
        <dbReference type="SAM" id="MobiDB-lite"/>
    </source>
</evidence>
<dbReference type="GO" id="GO:0009251">
    <property type="term" value="P:glucan catabolic process"/>
    <property type="evidence" value="ECO:0007669"/>
    <property type="project" value="TreeGrafter"/>
</dbReference>
<dbReference type="PROSITE" id="PS51762">
    <property type="entry name" value="GH16_2"/>
    <property type="match status" value="1"/>
</dbReference>
<keyword evidence="5" id="KW-0326">Glycosidase</keyword>
<evidence type="ECO:0000256" key="5">
    <source>
        <dbReference type="ARBA" id="ARBA00023295"/>
    </source>
</evidence>
<dbReference type="SUPFAM" id="SSF49899">
    <property type="entry name" value="Concanavalin A-like lectins/glucanases"/>
    <property type="match status" value="1"/>
</dbReference>
<evidence type="ECO:0000256" key="7">
    <source>
        <dbReference type="SAM" id="SignalP"/>
    </source>
</evidence>
<dbReference type="GO" id="GO:0052861">
    <property type="term" value="F:endo-1,3(4)-beta-glucanase activity"/>
    <property type="evidence" value="ECO:0007669"/>
    <property type="project" value="UniProtKB-EC"/>
</dbReference>
<evidence type="ECO:0000256" key="4">
    <source>
        <dbReference type="ARBA" id="ARBA00022801"/>
    </source>
</evidence>
<dbReference type="CDD" id="cd02181">
    <property type="entry name" value="GH16_fungal_Lam16A_glucanase"/>
    <property type="match status" value="1"/>
</dbReference>
<feature type="compositionally biased region" description="Low complexity" evidence="6">
    <location>
        <begin position="324"/>
        <end position="335"/>
    </location>
</feature>
<feature type="domain" description="GH16" evidence="8">
    <location>
        <begin position="1"/>
        <end position="325"/>
    </location>
</feature>
<reference evidence="9" key="1">
    <citation type="journal article" date="2023" name="Genome Biol. Evol.">
        <title>First Whole Genome Sequence and Flow Cytometry Genome Size Data for the Lichen-Forming Fungus Ramalina farinacea (Ascomycota).</title>
        <authorList>
            <person name="Llewellyn T."/>
            <person name="Mian S."/>
            <person name="Hill R."/>
            <person name="Leitch I.J."/>
            <person name="Gaya E."/>
        </authorList>
    </citation>
    <scope>NUCLEOTIDE SEQUENCE</scope>
    <source>
        <strain evidence="9">LIQ254RAFAR</strain>
    </source>
</reference>
<name>A0AA43QHN5_9LECA</name>
<dbReference type="EC" id="3.2.1.6" evidence="3"/>
<dbReference type="FunFam" id="2.60.120.200:FF:000114">
    <property type="entry name" value="Probable endo-1,3(4)-beta-glucanase NFIA_089530"/>
    <property type="match status" value="1"/>
</dbReference>
<dbReference type="InterPro" id="IPR000757">
    <property type="entry name" value="Beta-glucanase-like"/>
</dbReference>
<dbReference type="Gene3D" id="2.60.120.200">
    <property type="match status" value="1"/>
</dbReference>
<dbReference type="PANTHER" id="PTHR10963">
    <property type="entry name" value="GLYCOSYL HYDROLASE-RELATED"/>
    <property type="match status" value="1"/>
</dbReference>
<sequence>MQHITRPLSILSLLTLLPTALSTYTLTDDYSRDTFFGNFTAFTASDPTNGFVSYTPYDTAASKQLISTVSNLADASYIGVDPTATVNSGRPSVRISSKKAFNKGLFILDLLHMPASTCGSWPAFWLLGGGTWPAEGEIDIIEGVNMQEKNQMTLHTSAGCAIQSNAAGAFTGQVNTTNCGPDEANTGCAIVAPDTNTYGTGFNTANGGVYATEWTSQGISIWSFPRANIPADITAQSPDPSKWGTPLANFAGGSSCDIDAHFKDMNIVFNTAFCGDWAGKAWESSGCAAKTGMQTCAQYVGAKGADFKESFWVVNYVRVFQDGGQQQQQQQSGQGKRMRRRFNRAEVGWEDEGDE</sequence>
<evidence type="ECO:0000256" key="1">
    <source>
        <dbReference type="ARBA" id="ARBA00000124"/>
    </source>
</evidence>
<keyword evidence="4" id="KW-0378">Hydrolase</keyword>
<organism evidence="9 10">
    <name type="scientific">Ramalina farinacea</name>
    <dbReference type="NCBI Taxonomy" id="258253"/>
    <lineage>
        <taxon>Eukaryota</taxon>
        <taxon>Fungi</taxon>
        <taxon>Dikarya</taxon>
        <taxon>Ascomycota</taxon>
        <taxon>Pezizomycotina</taxon>
        <taxon>Lecanoromycetes</taxon>
        <taxon>OSLEUM clade</taxon>
        <taxon>Lecanoromycetidae</taxon>
        <taxon>Lecanorales</taxon>
        <taxon>Lecanorineae</taxon>
        <taxon>Ramalinaceae</taxon>
        <taxon>Ramalina</taxon>
    </lineage>
</organism>
<dbReference type="InterPro" id="IPR013320">
    <property type="entry name" value="ConA-like_dom_sf"/>
</dbReference>
<evidence type="ECO:0000256" key="3">
    <source>
        <dbReference type="ARBA" id="ARBA00012599"/>
    </source>
</evidence>
<comment type="similarity">
    <text evidence="2">Belongs to the glycosyl hydrolase 16 family.</text>
</comment>
<comment type="catalytic activity">
    <reaction evidence="1">
        <text>Endohydrolysis of (1-&gt;3)- or (1-&gt;4)-linkages in beta-D-glucans when the glucose residue whose reducing group is involved in the linkage to be hydrolyzed is itself substituted at C-3.</text>
        <dbReference type="EC" id="3.2.1.6"/>
    </reaction>
</comment>
<feature type="signal peptide" evidence="7">
    <location>
        <begin position="1"/>
        <end position="22"/>
    </location>
</feature>
<evidence type="ECO:0000256" key="2">
    <source>
        <dbReference type="ARBA" id="ARBA00006865"/>
    </source>
</evidence>
<keyword evidence="7" id="KW-0732">Signal</keyword>
<dbReference type="Proteomes" id="UP001161017">
    <property type="component" value="Unassembled WGS sequence"/>
</dbReference>